<gene>
    <name evidence="3" type="ORF">CLVI_13570</name>
</gene>
<evidence type="ECO:0000313" key="4">
    <source>
        <dbReference type="Proteomes" id="UP000239471"/>
    </source>
</evidence>
<keyword evidence="3" id="KW-0328">Glycosyltransferase</keyword>
<keyword evidence="4" id="KW-1185">Reference proteome</keyword>
<comment type="caution">
    <text evidence="3">The sequence shown here is derived from an EMBL/GenBank/DDBJ whole genome shotgun (WGS) entry which is preliminary data.</text>
</comment>
<dbReference type="PANTHER" id="PTHR46401">
    <property type="entry name" value="GLYCOSYLTRANSFERASE WBBK-RELATED"/>
    <property type="match status" value="1"/>
</dbReference>
<dbReference type="Gene3D" id="3.40.50.2000">
    <property type="entry name" value="Glycogen Phosphorylase B"/>
    <property type="match status" value="2"/>
</dbReference>
<accession>A0A2T0BGD3</accession>
<dbReference type="OrthoDB" id="9787617at2"/>
<name>A0A2T0BGD3_9CLOT</name>
<organism evidence="3 4">
    <name type="scientific">Clostridium vincentii</name>
    <dbReference type="NCBI Taxonomy" id="52704"/>
    <lineage>
        <taxon>Bacteria</taxon>
        <taxon>Bacillati</taxon>
        <taxon>Bacillota</taxon>
        <taxon>Clostridia</taxon>
        <taxon>Eubacteriales</taxon>
        <taxon>Clostridiaceae</taxon>
        <taxon>Clostridium</taxon>
    </lineage>
</organism>
<proteinExistence type="predicted"/>
<protein>
    <submittedName>
        <fullName evidence="3">UDP-D-galactose:(Glucosyl)lipopolysaccharide-1, 6-D-galactosyltransferase</fullName>
    </submittedName>
</protein>
<dbReference type="PANTHER" id="PTHR46401:SF2">
    <property type="entry name" value="GLYCOSYLTRANSFERASE WBBK-RELATED"/>
    <property type="match status" value="1"/>
</dbReference>
<dbReference type="RefSeq" id="WP_106059351.1">
    <property type="nucleotide sequence ID" value="NZ_PVXQ01000011.1"/>
</dbReference>
<dbReference type="GO" id="GO:0016757">
    <property type="term" value="F:glycosyltransferase activity"/>
    <property type="evidence" value="ECO:0007669"/>
    <property type="project" value="UniProtKB-KW"/>
</dbReference>
<dbReference type="EMBL" id="PVXQ01000011">
    <property type="protein sequence ID" value="PRR82914.1"/>
    <property type="molecule type" value="Genomic_DNA"/>
</dbReference>
<evidence type="ECO:0000313" key="3">
    <source>
        <dbReference type="EMBL" id="PRR82914.1"/>
    </source>
</evidence>
<evidence type="ECO:0000259" key="2">
    <source>
        <dbReference type="Pfam" id="PF00534"/>
    </source>
</evidence>
<feature type="domain" description="Glycosyl transferase family 1" evidence="2">
    <location>
        <begin position="187"/>
        <end position="342"/>
    </location>
</feature>
<evidence type="ECO:0000256" key="1">
    <source>
        <dbReference type="ARBA" id="ARBA00022679"/>
    </source>
</evidence>
<dbReference type="GO" id="GO:0009103">
    <property type="term" value="P:lipopolysaccharide biosynthetic process"/>
    <property type="evidence" value="ECO:0007669"/>
    <property type="project" value="TreeGrafter"/>
</dbReference>
<reference evidence="3 4" key="1">
    <citation type="submission" date="2018-03" db="EMBL/GenBank/DDBJ databases">
        <title>Genome sequence of Clostridium vincentii DSM 10228.</title>
        <authorList>
            <person name="Poehlein A."/>
            <person name="Daniel R."/>
        </authorList>
    </citation>
    <scope>NUCLEOTIDE SEQUENCE [LARGE SCALE GENOMIC DNA]</scope>
    <source>
        <strain evidence="3 4">DSM 10228</strain>
    </source>
</reference>
<dbReference type="InterPro" id="IPR001296">
    <property type="entry name" value="Glyco_trans_1"/>
</dbReference>
<dbReference type="Proteomes" id="UP000239471">
    <property type="component" value="Unassembled WGS sequence"/>
</dbReference>
<dbReference type="AlphaFoldDB" id="A0A2T0BGD3"/>
<sequence>MVKNYGMIYLKSTNVHLVKDMGMIPFKLNKNHNYNSTLITFKNGEFTYQNDVVKGLKLDFVKRIFNSYTIDGSLYLLKNSKKYDVLQMFHVTLSSFCYAFIYKLVNPKGKLYLKLDCSYKLPEKINKLNKLSKCILNKFFNKYELITVEQEKLYSELIELVPSLKGKLKILPNGIDFDYFEKMNLKYNYEQKENIILNVARIGVEEKNTYMLIEAFKNVNEDVRKGWELRLVGPVEEEFKKSYKEFCNKNPELCKSIKIVGNIDDRIELYKEYEKAKIFSLTSIFESFGIVFIEAAAFGDVIVSTDVGIAYEIVKEGNGALVKSGDTYSLTKNLERFMTRNSLHDISYDSYKIIRDKYDWDKIVEFLYNEIEKI</sequence>
<keyword evidence="1 3" id="KW-0808">Transferase</keyword>
<dbReference type="Pfam" id="PF00534">
    <property type="entry name" value="Glycos_transf_1"/>
    <property type="match status" value="1"/>
</dbReference>
<dbReference type="CDD" id="cd03801">
    <property type="entry name" value="GT4_PimA-like"/>
    <property type="match status" value="1"/>
</dbReference>
<dbReference type="SUPFAM" id="SSF53756">
    <property type="entry name" value="UDP-Glycosyltransferase/glycogen phosphorylase"/>
    <property type="match status" value="1"/>
</dbReference>